<dbReference type="STRING" id="1120918.SAMN05216249_107104"/>
<dbReference type="EMBL" id="FOJY01000007">
    <property type="protein sequence ID" value="SFB03613.1"/>
    <property type="molecule type" value="Genomic_DNA"/>
</dbReference>
<feature type="domain" description="Ribosomal protein eL8/eL30/eS12/Gadd45" evidence="1">
    <location>
        <begin position="4"/>
        <end position="90"/>
    </location>
</feature>
<dbReference type="GO" id="GO:0005840">
    <property type="term" value="C:ribosome"/>
    <property type="evidence" value="ECO:0007669"/>
    <property type="project" value="UniProtKB-KW"/>
</dbReference>
<evidence type="ECO:0000259" key="1">
    <source>
        <dbReference type="Pfam" id="PF01248"/>
    </source>
</evidence>
<dbReference type="Gene3D" id="3.30.1330.30">
    <property type="match status" value="1"/>
</dbReference>
<organism evidence="2 3">
    <name type="scientific">Acetitomaculum ruminis DSM 5522</name>
    <dbReference type="NCBI Taxonomy" id="1120918"/>
    <lineage>
        <taxon>Bacteria</taxon>
        <taxon>Bacillati</taxon>
        <taxon>Bacillota</taxon>
        <taxon>Clostridia</taxon>
        <taxon>Lachnospirales</taxon>
        <taxon>Lachnospiraceae</taxon>
        <taxon>Acetitomaculum</taxon>
    </lineage>
</organism>
<dbReference type="SUPFAM" id="SSF55315">
    <property type="entry name" value="L30e-like"/>
    <property type="match status" value="1"/>
</dbReference>
<accession>A0A1I0XUG1</accession>
<sequence length="102" mass="11300">MNDKVLNMIGMATRAKKTISGEFSVEKAVKTGKAKLVIVATDASDNTKKLFTNKCSYYKIPCLYYSTKESLGHAIGKDYRASVAILDKNFANSIEEKIKIDN</sequence>
<dbReference type="InterPro" id="IPR004038">
    <property type="entry name" value="Ribosomal_eL8/eL30/eS12/Gad45"/>
</dbReference>
<dbReference type="AlphaFoldDB" id="A0A1I0XUG1"/>
<dbReference type="InterPro" id="IPR029064">
    <property type="entry name" value="Ribosomal_eL30-like_sf"/>
</dbReference>
<name>A0A1I0XUG1_9FIRM</name>
<protein>
    <submittedName>
        <fullName evidence="2">Ribosomal protein L7Ae</fullName>
    </submittedName>
</protein>
<keyword evidence="2" id="KW-0689">Ribosomal protein</keyword>
<dbReference type="Pfam" id="PF01248">
    <property type="entry name" value="Ribosomal_L7Ae"/>
    <property type="match status" value="1"/>
</dbReference>
<evidence type="ECO:0000313" key="3">
    <source>
        <dbReference type="Proteomes" id="UP000198838"/>
    </source>
</evidence>
<keyword evidence="2" id="KW-0687">Ribonucleoprotein</keyword>
<evidence type="ECO:0000313" key="2">
    <source>
        <dbReference type="EMBL" id="SFB03613.1"/>
    </source>
</evidence>
<gene>
    <name evidence="2" type="ORF">SAMN05216249_107104</name>
</gene>
<dbReference type="Proteomes" id="UP000198838">
    <property type="component" value="Unassembled WGS sequence"/>
</dbReference>
<proteinExistence type="predicted"/>
<keyword evidence="3" id="KW-1185">Reference proteome</keyword>
<reference evidence="2 3" key="1">
    <citation type="submission" date="2016-10" db="EMBL/GenBank/DDBJ databases">
        <authorList>
            <person name="de Groot N.N."/>
        </authorList>
    </citation>
    <scope>NUCLEOTIDE SEQUENCE [LARGE SCALE GENOMIC DNA]</scope>
    <source>
        <strain evidence="2 3">DSM 5522</strain>
    </source>
</reference>